<reference evidence="1 2" key="1">
    <citation type="submission" date="2020-10" db="EMBL/GenBank/DDBJ databases">
        <title>Connecting structure to function with the recovery of over 1000 high-quality activated sludge metagenome-assembled genomes encoding full-length rRNA genes using long-read sequencing.</title>
        <authorList>
            <person name="Singleton C.M."/>
            <person name="Petriglieri F."/>
            <person name="Kristensen J.M."/>
            <person name="Kirkegaard R.H."/>
            <person name="Michaelsen T.Y."/>
            <person name="Andersen M.H."/>
            <person name="Karst S.M."/>
            <person name="Dueholm M.S."/>
            <person name="Nielsen P.H."/>
            <person name="Albertsen M."/>
        </authorList>
    </citation>
    <scope>NUCLEOTIDE SEQUENCE [LARGE SCALE GENOMIC DNA]</scope>
    <source>
        <strain evidence="1">Ribe_18-Q3-R11-54_MAXAC.273</strain>
    </source>
</reference>
<organism evidence="1 2">
    <name type="scientific">Candidatus Opimibacter skivensis</name>
    <dbReference type="NCBI Taxonomy" id="2982028"/>
    <lineage>
        <taxon>Bacteria</taxon>
        <taxon>Pseudomonadati</taxon>
        <taxon>Bacteroidota</taxon>
        <taxon>Saprospiria</taxon>
        <taxon>Saprospirales</taxon>
        <taxon>Saprospiraceae</taxon>
        <taxon>Candidatus Opimibacter</taxon>
    </lineage>
</organism>
<dbReference type="Proteomes" id="UP000808337">
    <property type="component" value="Unassembled WGS sequence"/>
</dbReference>
<dbReference type="PANTHER" id="PTHR31984">
    <property type="entry name" value="TRANSPORTER, PUTATIVE (DUF179)-RELATED"/>
    <property type="match status" value="1"/>
</dbReference>
<dbReference type="InterPro" id="IPR003774">
    <property type="entry name" value="AlgH-like"/>
</dbReference>
<dbReference type="AlphaFoldDB" id="A0A9D7SQ44"/>
<dbReference type="SUPFAM" id="SSF143456">
    <property type="entry name" value="VC0467-like"/>
    <property type="match status" value="1"/>
</dbReference>
<comment type="caution">
    <text evidence="1">The sequence shown here is derived from an EMBL/GenBank/DDBJ whole genome shotgun (WGS) entry which is preliminary data.</text>
</comment>
<evidence type="ECO:0000313" key="1">
    <source>
        <dbReference type="EMBL" id="MBK9981180.1"/>
    </source>
</evidence>
<dbReference type="EMBL" id="JADKGY010000001">
    <property type="protein sequence ID" value="MBK9981180.1"/>
    <property type="molecule type" value="Genomic_DNA"/>
</dbReference>
<accession>A0A9D7SQ44</accession>
<evidence type="ECO:0000313" key="2">
    <source>
        <dbReference type="Proteomes" id="UP000808337"/>
    </source>
</evidence>
<dbReference type="Pfam" id="PF02622">
    <property type="entry name" value="DUF179"/>
    <property type="match status" value="1"/>
</dbReference>
<name>A0A9D7SQ44_9BACT</name>
<proteinExistence type="predicted"/>
<sequence length="185" mass="21017">MKFDVHTGSILIAEPFMQDPNFKRSVVLVTDHNDEEGTVGFIINKPLTVKISELVEDFPQIDSFAFYGGPVATNTIHYMHNVGMLLDGSTEIGPGVYWGGEFEKLKFLISQELVKEENIRFFVGYSGWGIGQLNEELDLKSWIPSEMHANYLFKSKPTRLWNQVMHHKGDVFSVLAQLPEQPNLN</sequence>
<gene>
    <name evidence="1" type="ORF">IPP15_01920</name>
</gene>
<dbReference type="PANTHER" id="PTHR31984:SF17">
    <property type="entry name" value="TRANSCRIPTIONAL REGULATOR"/>
    <property type="match status" value="1"/>
</dbReference>
<protein>
    <submittedName>
        <fullName evidence="1">YqgE/AlgH family protein</fullName>
    </submittedName>
</protein>
<dbReference type="Gene3D" id="3.40.1740.10">
    <property type="entry name" value="VC0467-like"/>
    <property type="match status" value="1"/>
</dbReference>